<accession>A0A512MAW6</accession>
<proteinExistence type="predicted"/>
<gene>
    <name evidence="1" type="ORF">BGE01nite_31650</name>
</gene>
<comment type="caution">
    <text evidence="1">The sequence shown here is derived from an EMBL/GenBank/DDBJ whole genome shotgun (WGS) entry which is preliminary data.</text>
</comment>
<dbReference type="AlphaFoldDB" id="A0A512MAW6"/>
<evidence type="ECO:0000313" key="2">
    <source>
        <dbReference type="Proteomes" id="UP000321577"/>
    </source>
</evidence>
<name>A0A512MAW6_9BACT</name>
<organism evidence="1 2">
    <name type="scientific">Brevifollis gellanilyticus</name>
    <dbReference type="NCBI Taxonomy" id="748831"/>
    <lineage>
        <taxon>Bacteria</taxon>
        <taxon>Pseudomonadati</taxon>
        <taxon>Verrucomicrobiota</taxon>
        <taxon>Verrucomicrobiia</taxon>
        <taxon>Verrucomicrobiales</taxon>
        <taxon>Verrucomicrobiaceae</taxon>
    </lineage>
</organism>
<protein>
    <submittedName>
        <fullName evidence="1">Uncharacterized protein</fullName>
    </submittedName>
</protein>
<keyword evidence="2" id="KW-1185">Reference proteome</keyword>
<reference evidence="1 2" key="1">
    <citation type="submission" date="2019-07" db="EMBL/GenBank/DDBJ databases">
        <title>Whole genome shotgun sequence of Brevifollis gellanilyticus NBRC 108608.</title>
        <authorList>
            <person name="Hosoyama A."/>
            <person name="Uohara A."/>
            <person name="Ohji S."/>
            <person name="Ichikawa N."/>
        </authorList>
    </citation>
    <scope>NUCLEOTIDE SEQUENCE [LARGE SCALE GENOMIC DNA]</scope>
    <source>
        <strain evidence="1 2">NBRC 108608</strain>
    </source>
</reference>
<sequence>MTKLGALKTNRHTGLYQILDKTRELNTMCGHPMKFIQFDQSGHSVFINIDHIVQAKWEPKKKILSLTLANQTSILHLTDPISSSVKQILEGQTLVAS</sequence>
<evidence type="ECO:0000313" key="1">
    <source>
        <dbReference type="EMBL" id="GEP43874.1"/>
    </source>
</evidence>
<dbReference type="Proteomes" id="UP000321577">
    <property type="component" value="Unassembled WGS sequence"/>
</dbReference>
<dbReference type="EMBL" id="BKAG01000022">
    <property type="protein sequence ID" value="GEP43874.1"/>
    <property type="molecule type" value="Genomic_DNA"/>
</dbReference>